<organism evidence="13">
    <name type="scientific">Telmatobacter sp. DSM 110680</name>
    <dbReference type="NCBI Taxonomy" id="3036704"/>
    <lineage>
        <taxon>Bacteria</taxon>
        <taxon>Pseudomonadati</taxon>
        <taxon>Acidobacteriota</taxon>
        <taxon>Terriglobia</taxon>
        <taxon>Terriglobales</taxon>
        <taxon>Acidobacteriaceae</taxon>
        <taxon>Telmatobacter</taxon>
    </lineage>
</organism>
<proteinExistence type="predicted"/>
<dbReference type="Gene3D" id="3.40.50.2300">
    <property type="match status" value="1"/>
</dbReference>
<evidence type="ECO:0000256" key="1">
    <source>
        <dbReference type="ARBA" id="ARBA00000085"/>
    </source>
</evidence>
<dbReference type="CDD" id="cd00130">
    <property type="entry name" value="PAS"/>
    <property type="match status" value="1"/>
</dbReference>
<dbReference type="GO" id="GO:0005524">
    <property type="term" value="F:ATP binding"/>
    <property type="evidence" value="ECO:0007669"/>
    <property type="project" value="UniProtKB-KW"/>
</dbReference>
<dbReference type="PROSITE" id="PS50110">
    <property type="entry name" value="RESPONSE_REGULATORY"/>
    <property type="match status" value="1"/>
</dbReference>
<dbReference type="SUPFAM" id="SSF47384">
    <property type="entry name" value="Homodimeric domain of signal transducing histidine kinase"/>
    <property type="match status" value="2"/>
</dbReference>
<feature type="domain" description="Response regulatory" evidence="12">
    <location>
        <begin position="636"/>
        <end position="751"/>
    </location>
</feature>
<dbReference type="Gene3D" id="3.30.450.40">
    <property type="match status" value="1"/>
</dbReference>
<evidence type="ECO:0000256" key="9">
    <source>
        <dbReference type="PROSITE-ProRule" id="PRU00169"/>
    </source>
</evidence>
<comment type="catalytic activity">
    <reaction evidence="1">
        <text>ATP + protein L-histidine = ADP + protein N-phospho-L-histidine.</text>
        <dbReference type="EC" id="2.7.13.3"/>
    </reaction>
</comment>
<keyword evidence="4" id="KW-0808">Transferase</keyword>
<keyword evidence="3 9" id="KW-0597">Phosphoprotein</keyword>
<dbReference type="Gene3D" id="3.30.565.10">
    <property type="entry name" value="Histidine kinase-like ATPase, C-terminal domain"/>
    <property type="match status" value="2"/>
</dbReference>
<dbReference type="EC" id="2.7.13.3" evidence="2"/>
<dbReference type="GO" id="GO:0000155">
    <property type="term" value="F:phosphorelay sensor kinase activity"/>
    <property type="evidence" value="ECO:0007669"/>
    <property type="project" value="InterPro"/>
</dbReference>
<evidence type="ECO:0000256" key="7">
    <source>
        <dbReference type="ARBA" id="ARBA00022840"/>
    </source>
</evidence>
<dbReference type="PANTHER" id="PTHR43547:SF2">
    <property type="entry name" value="HYBRID SIGNAL TRANSDUCTION HISTIDINE KINASE C"/>
    <property type="match status" value="1"/>
</dbReference>
<dbReference type="InterPro" id="IPR036097">
    <property type="entry name" value="HisK_dim/P_sf"/>
</dbReference>
<dbReference type="Pfam" id="PF02518">
    <property type="entry name" value="HATPase_c"/>
    <property type="match status" value="2"/>
</dbReference>
<dbReference type="PANTHER" id="PTHR43547">
    <property type="entry name" value="TWO-COMPONENT HISTIDINE KINASE"/>
    <property type="match status" value="1"/>
</dbReference>
<dbReference type="CDD" id="cd00082">
    <property type="entry name" value="HisKA"/>
    <property type="match status" value="2"/>
</dbReference>
<dbReference type="CDD" id="cd16922">
    <property type="entry name" value="HATPase_EvgS-ArcB-TorS-like"/>
    <property type="match status" value="1"/>
</dbReference>
<gene>
    <name evidence="13" type="ORF">P8935_19665</name>
</gene>
<evidence type="ECO:0000256" key="5">
    <source>
        <dbReference type="ARBA" id="ARBA00022741"/>
    </source>
</evidence>
<keyword evidence="7 13" id="KW-0067">ATP-binding</keyword>
<evidence type="ECO:0000256" key="3">
    <source>
        <dbReference type="ARBA" id="ARBA00022553"/>
    </source>
</evidence>
<sequence length="1126" mass="124735">MHEDIPEAAEQTSVGKPAEMSQLISAYDWSRTPLGHVASWPDSLKAAVRILVTSRFPMWMAWGPELTMLYNDAYARVTLGKKHPWALGKPAPTVWSEIWPEVGPRIERVMRTGEASWDETLFLIVERSGYPEESYHTFSYSPLSGSSGQIEGMLCVVMEDTLRVRGERQLASLSTLAGALVDANTKHEVFAATERGLEGQKDIPFALVYLFENDSRTLCLVARNGISQSHPAAPREIDAESVSAPWPLDILFTTNRPMTLDRLGDLFPDLPTGVWDRPPSQARLVPIFRRGQEKPAGVFIAGLNPYRQLDANYEGYLDLAAGQIAASITNAEAYETERKRAEELTDLDRAKTAFFSNVSHELRTPLTLILGPIEDALLNETPPSHESLEMLHRNALRLLKLVNGLLDFVRIEVGRMRANYEPTDLSQLTMQLSSVFRSAVERAGLKLVVECSPLPEPVYVDRDMWEKVVLNLLSNALKATFDGEIRVSVSHDEAGALLCVRDTGTGIPENELPHLFERFSRIEGARQRSHEGSGIGLALVHELVEMHGGTITVESKPNEGTSFRIRLPFGHQHLASGHIATDSSSPLAVQASANAYVQEALGWMPEHRRLKDEIAGFVAGDQDDENRIATSGDKPVVLLVDDNADMREYVRSLLAGRFDVVAVTNGKLALEEVKRRPPALVLSDVMMPEMDGFEMLAALRRNPATATIPIIMLSARAGEESRIEGVEAGADDYLTKPFTARELIARVEAQLKMDRMRREAAEQRAALTMEINRARQLAGEALEHVPVAFCTMDREYKITYLNAAAVQLAALSGKPHMGVSLWELYPSLIGSEVETNLRRVMEAQVPVEFEQFFPAPGNETWFQFYVYPQPGEGIILYCRNTTETRKAEQALRRSEQLAAAGRLAASIAHEINNPLEAVTNLLFLAKNDVSLSPTSKDLLEIADKELQRLSHITARSLKFYRQRTAPAFTALDEVIDSVIYFHDPAIRVRNINVERRYRSAPAILCQPGEIQQVFTNLISNALDALPVKGRLILEVRPAQDGAGRDGVAVTIADSGSGMDSYMFERLFHPFVTTKGEAGTGLGLWVSKGILDKHEANVTVRTKAGCGTVFRIFFPLQANANTPATIH</sequence>
<name>A0AAU7DGM0_9BACT</name>
<dbReference type="SMART" id="SM00448">
    <property type="entry name" value="REC"/>
    <property type="match status" value="1"/>
</dbReference>
<accession>A0AAU7DGM0</accession>
<dbReference type="InterPro" id="IPR001789">
    <property type="entry name" value="Sig_transdc_resp-reg_receiver"/>
</dbReference>
<dbReference type="SMART" id="SM00387">
    <property type="entry name" value="HATPase_c"/>
    <property type="match status" value="2"/>
</dbReference>
<evidence type="ECO:0000313" key="13">
    <source>
        <dbReference type="EMBL" id="XBH16780.1"/>
    </source>
</evidence>
<dbReference type="SUPFAM" id="SSF55781">
    <property type="entry name" value="GAF domain-like"/>
    <property type="match status" value="1"/>
</dbReference>
<feature type="domain" description="Histidine kinase" evidence="11">
    <location>
        <begin position="357"/>
        <end position="571"/>
    </location>
</feature>
<dbReference type="Gene3D" id="1.10.287.130">
    <property type="match status" value="2"/>
</dbReference>
<feature type="coiled-coil region" evidence="10">
    <location>
        <begin position="744"/>
        <end position="777"/>
    </location>
</feature>
<keyword evidence="5" id="KW-0547">Nucleotide-binding</keyword>
<reference evidence="13" key="1">
    <citation type="submission" date="2023-03" db="EMBL/GenBank/DDBJ databases">
        <title>Edaphobacter sp.</title>
        <authorList>
            <person name="Huber K.J."/>
            <person name="Papendorf J."/>
            <person name="Pilke C."/>
            <person name="Bunk B."/>
            <person name="Sproeer C."/>
            <person name="Pester M."/>
        </authorList>
    </citation>
    <scope>NUCLEOTIDE SEQUENCE</scope>
    <source>
        <strain evidence="13">DSM 110680</strain>
    </source>
</reference>
<evidence type="ECO:0000256" key="8">
    <source>
        <dbReference type="ARBA" id="ARBA00023012"/>
    </source>
</evidence>
<dbReference type="FunFam" id="3.30.565.10:FF:000037">
    <property type="entry name" value="Hybrid sensor histidine kinase/response regulator"/>
    <property type="match status" value="1"/>
</dbReference>
<dbReference type="InterPro" id="IPR000014">
    <property type="entry name" value="PAS"/>
</dbReference>
<dbReference type="PRINTS" id="PR00344">
    <property type="entry name" value="BCTRLSENSOR"/>
</dbReference>
<evidence type="ECO:0000256" key="10">
    <source>
        <dbReference type="SAM" id="Coils"/>
    </source>
</evidence>
<keyword evidence="8" id="KW-0902">Two-component regulatory system</keyword>
<evidence type="ECO:0000256" key="2">
    <source>
        <dbReference type="ARBA" id="ARBA00012438"/>
    </source>
</evidence>
<dbReference type="FunFam" id="1.10.287.130:FF:000045">
    <property type="entry name" value="Two-component system sensor histidine kinase/response regulator"/>
    <property type="match status" value="1"/>
</dbReference>
<dbReference type="Pfam" id="PF00072">
    <property type="entry name" value="Response_reg"/>
    <property type="match status" value="1"/>
</dbReference>
<evidence type="ECO:0000259" key="12">
    <source>
        <dbReference type="PROSITE" id="PS50110"/>
    </source>
</evidence>
<dbReference type="InterPro" id="IPR003661">
    <property type="entry name" value="HisK_dim/P_dom"/>
</dbReference>
<dbReference type="SUPFAM" id="SSF55874">
    <property type="entry name" value="ATPase domain of HSP90 chaperone/DNA topoisomerase II/histidine kinase"/>
    <property type="match status" value="2"/>
</dbReference>
<evidence type="ECO:0000256" key="6">
    <source>
        <dbReference type="ARBA" id="ARBA00022777"/>
    </source>
</evidence>
<dbReference type="SUPFAM" id="SSF55785">
    <property type="entry name" value="PYP-like sensor domain (PAS domain)"/>
    <property type="match status" value="1"/>
</dbReference>
<dbReference type="InterPro" id="IPR029016">
    <property type="entry name" value="GAF-like_dom_sf"/>
</dbReference>
<feature type="modified residue" description="4-aspartylphosphate" evidence="9">
    <location>
        <position position="684"/>
    </location>
</feature>
<dbReference type="EMBL" id="CP121196">
    <property type="protein sequence ID" value="XBH16780.1"/>
    <property type="molecule type" value="Genomic_DNA"/>
</dbReference>
<dbReference type="SMART" id="SM00388">
    <property type="entry name" value="HisKA"/>
    <property type="match status" value="2"/>
</dbReference>
<protein>
    <recommendedName>
        <fullName evidence="2">histidine kinase</fullName>
        <ecNumber evidence="2">2.7.13.3</ecNumber>
    </recommendedName>
</protein>
<dbReference type="Pfam" id="PF00512">
    <property type="entry name" value="HisKA"/>
    <property type="match status" value="2"/>
</dbReference>
<dbReference type="Gene3D" id="3.30.450.20">
    <property type="entry name" value="PAS domain"/>
    <property type="match status" value="2"/>
</dbReference>
<dbReference type="InterPro" id="IPR003594">
    <property type="entry name" value="HATPase_dom"/>
</dbReference>
<dbReference type="SMART" id="SM00091">
    <property type="entry name" value="PAS"/>
    <property type="match status" value="1"/>
</dbReference>
<dbReference type="SUPFAM" id="SSF52172">
    <property type="entry name" value="CheY-like"/>
    <property type="match status" value="1"/>
</dbReference>
<dbReference type="InterPro" id="IPR005467">
    <property type="entry name" value="His_kinase_dom"/>
</dbReference>
<dbReference type="InterPro" id="IPR036890">
    <property type="entry name" value="HATPase_C_sf"/>
</dbReference>
<dbReference type="PROSITE" id="PS50109">
    <property type="entry name" value="HIS_KIN"/>
    <property type="match status" value="2"/>
</dbReference>
<dbReference type="InterPro" id="IPR013656">
    <property type="entry name" value="PAS_4"/>
</dbReference>
<dbReference type="AlphaFoldDB" id="A0AAU7DGM0"/>
<feature type="domain" description="Histidine kinase" evidence="11">
    <location>
        <begin position="906"/>
        <end position="1117"/>
    </location>
</feature>
<keyword evidence="10" id="KW-0175">Coiled coil</keyword>
<dbReference type="InterPro" id="IPR011006">
    <property type="entry name" value="CheY-like_superfamily"/>
</dbReference>
<keyword evidence="6" id="KW-0418">Kinase</keyword>
<evidence type="ECO:0000259" key="11">
    <source>
        <dbReference type="PROSITE" id="PS50109"/>
    </source>
</evidence>
<dbReference type="RefSeq" id="WP_348262008.1">
    <property type="nucleotide sequence ID" value="NZ_CP121196.1"/>
</dbReference>
<dbReference type="InterPro" id="IPR035965">
    <property type="entry name" value="PAS-like_dom_sf"/>
</dbReference>
<dbReference type="InterPro" id="IPR004358">
    <property type="entry name" value="Sig_transdc_His_kin-like_C"/>
</dbReference>
<dbReference type="Pfam" id="PF08448">
    <property type="entry name" value="PAS_4"/>
    <property type="match status" value="1"/>
</dbReference>
<evidence type="ECO:0000256" key="4">
    <source>
        <dbReference type="ARBA" id="ARBA00022679"/>
    </source>
</evidence>